<accession>A0A2S9GY52</accession>
<dbReference type="InterPro" id="IPR010982">
    <property type="entry name" value="Lambda_DNA-bd_dom_sf"/>
</dbReference>
<protein>
    <submittedName>
        <fullName evidence="1">Uncharacterized protein</fullName>
    </submittedName>
</protein>
<gene>
    <name evidence="1" type="ORF">S2091_2696</name>
</gene>
<proteinExistence type="predicted"/>
<evidence type="ECO:0000313" key="2">
    <source>
        <dbReference type="Proteomes" id="UP000237839"/>
    </source>
</evidence>
<dbReference type="EMBL" id="PUGF01000012">
    <property type="protein sequence ID" value="PRC92641.1"/>
    <property type="molecule type" value="Genomic_DNA"/>
</dbReference>
<evidence type="ECO:0000313" key="1">
    <source>
        <dbReference type="EMBL" id="PRC92641.1"/>
    </source>
</evidence>
<name>A0A2S9GY52_9BURK</name>
<reference evidence="1 2" key="1">
    <citation type="submission" date="2018-02" db="EMBL/GenBank/DDBJ databases">
        <title>Solimicrobium silvestre gen. nov., sp. nov., isolated from alpine forest soil.</title>
        <authorList>
            <person name="Margesin R."/>
            <person name="Albuquerque L."/>
            <person name="Zhang D.-C."/>
            <person name="Froufe H.J.C."/>
            <person name="Severino R."/>
            <person name="Roxo I."/>
            <person name="Egas C."/>
            <person name="Da Costa M.S."/>
        </authorList>
    </citation>
    <scope>NUCLEOTIDE SEQUENCE [LARGE SCALE GENOMIC DNA]</scope>
    <source>
        <strain evidence="1 2">S20-91</strain>
    </source>
</reference>
<dbReference type="Gene3D" id="1.10.260.40">
    <property type="entry name" value="lambda repressor-like DNA-binding domains"/>
    <property type="match status" value="1"/>
</dbReference>
<dbReference type="AlphaFoldDB" id="A0A2S9GY52"/>
<comment type="caution">
    <text evidence="1">The sequence shown here is derived from an EMBL/GenBank/DDBJ whole genome shotgun (WGS) entry which is preliminary data.</text>
</comment>
<sequence>MLLHVLYSIAAMKIWNQLEEAERLNKRFYGINRAAFAREHKIKGGQALIYQHINGLRPIGLEAAIAYTKAFQVRLEEISPRLALVAMSALQADRHLIRTHDECAEVRNASESSEKLHLLWISDQETELITNFRKATNSGKLSIMSLSKDMLEKNNETISRS</sequence>
<dbReference type="Proteomes" id="UP000237839">
    <property type="component" value="Unassembled WGS sequence"/>
</dbReference>
<dbReference type="GO" id="GO:0003677">
    <property type="term" value="F:DNA binding"/>
    <property type="evidence" value="ECO:0007669"/>
    <property type="project" value="InterPro"/>
</dbReference>
<organism evidence="1 2">
    <name type="scientific">Solimicrobium silvestre</name>
    <dbReference type="NCBI Taxonomy" id="2099400"/>
    <lineage>
        <taxon>Bacteria</taxon>
        <taxon>Pseudomonadati</taxon>
        <taxon>Pseudomonadota</taxon>
        <taxon>Betaproteobacteria</taxon>
        <taxon>Burkholderiales</taxon>
        <taxon>Oxalobacteraceae</taxon>
        <taxon>Solimicrobium</taxon>
    </lineage>
</organism>
<keyword evidence="2" id="KW-1185">Reference proteome</keyword>